<evidence type="ECO:0000313" key="3">
    <source>
        <dbReference type="EMBL" id="KIM81414.1"/>
    </source>
</evidence>
<dbReference type="Pfam" id="PF08939">
    <property type="entry name" value="Bles03"/>
    <property type="match status" value="1"/>
</dbReference>
<gene>
    <name evidence="3" type="ORF">PILCRDRAFT_821498</name>
</gene>
<dbReference type="AlphaFoldDB" id="A0A0C3FNS5"/>
<dbReference type="Gene3D" id="3.30.760.10">
    <property type="entry name" value="RNA Cap, Translation Initiation Factor Eif4e"/>
    <property type="match status" value="1"/>
</dbReference>
<comment type="similarity">
    <text evidence="1">Belongs to the UPF0696 family.</text>
</comment>
<reference evidence="3 4" key="1">
    <citation type="submission" date="2014-04" db="EMBL/GenBank/DDBJ databases">
        <authorList>
            <consortium name="DOE Joint Genome Institute"/>
            <person name="Kuo A."/>
            <person name="Tarkka M."/>
            <person name="Buscot F."/>
            <person name="Kohler A."/>
            <person name="Nagy L.G."/>
            <person name="Floudas D."/>
            <person name="Copeland A."/>
            <person name="Barry K.W."/>
            <person name="Cichocki N."/>
            <person name="Veneault-Fourrey C."/>
            <person name="LaButti K."/>
            <person name="Lindquist E.A."/>
            <person name="Lipzen A."/>
            <person name="Lundell T."/>
            <person name="Morin E."/>
            <person name="Murat C."/>
            <person name="Sun H."/>
            <person name="Tunlid A."/>
            <person name="Henrissat B."/>
            <person name="Grigoriev I.V."/>
            <person name="Hibbett D.S."/>
            <person name="Martin F."/>
            <person name="Nordberg H.P."/>
            <person name="Cantor M.N."/>
            <person name="Hua S.X."/>
        </authorList>
    </citation>
    <scope>NUCLEOTIDE SEQUENCE [LARGE SCALE GENOMIC DNA]</scope>
    <source>
        <strain evidence="3 4">F 1598</strain>
    </source>
</reference>
<dbReference type="OrthoDB" id="10067381at2759"/>
<feature type="compositionally biased region" description="Basic residues" evidence="2">
    <location>
        <begin position="275"/>
        <end position="285"/>
    </location>
</feature>
<dbReference type="SUPFAM" id="SSF55418">
    <property type="entry name" value="eIF4e-like"/>
    <property type="match status" value="1"/>
</dbReference>
<keyword evidence="4" id="KW-1185">Reference proteome</keyword>
<dbReference type="Proteomes" id="UP000054166">
    <property type="component" value="Unassembled WGS sequence"/>
</dbReference>
<feature type="region of interest" description="Disordered" evidence="2">
    <location>
        <begin position="80"/>
        <end position="103"/>
    </location>
</feature>
<name>A0A0C3FNS5_PILCF</name>
<feature type="compositionally biased region" description="Basic and acidic residues" evidence="2">
    <location>
        <begin position="260"/>
        <end position="272"/>
    </location>
</feature>
<dbReference type="EMBL" id="KN832999">
    <property type="protein sequence ID" value="KIM81414.1"/>
    <property type="molecule type" value="Genomic_DNA"/>
</dbReference>
<dbReference type="PANTHER" id="PTHR31977">
    <property type="entry name" value="UPF0696 PROTEIN C11ORF68"/>
    <property type="match status" value="1"/>
</dbReference>
<dbReference type="InterPro" id="IPR015034">
    <property type="entry name" value="Bles03"/>
</dbReference>
<dbReference type="InParanoid" id="A0A0C3FNS5"/>
<feature type="region of interest" description="Disordered" evidence="2">
    <location>
        <begin position="260"/>
        <end position="331"/>
    </location>
</feature>
<evidence type="ECO:0000313" key="4">
    <source>
        <dbReference type="Proteomes" id="UP000054166"/>
    </source>
</evidence>
<protein>
    <submittedName>
        <fullName evidence="3">Uncharacterized protein</fullName>
    </submittedName>
</protein>
<evidence type="ECO:0000256" key="2">
    <source>
        <dbReference type="SAM" id="MobiDB-lite"/>
    </source>
</evidence>
<accession>A0A0C3FNS5</accession>
<dbReference type="PANTHER" id="PTHR31977:SF1">
    <property type="entry name" value="UPF0696 PROTEIN C11ORF68"/>
    <property type="match status" value="1"/>
</dbReference>
<proteinExistence type="inferred from homology"/>
<dbReference type="HOGENOM" id="CLU_062058_0_0_1"/>
<dbReference type="InterPro" id="IPR023398">
    <property type="entry name" value="TIF_eIF4e-like"/>
</dbReference>
<sequence>MGRGEDIVAQDYPYAWHEGSDLSIQEFLTKYKPSMVQDDGSKPWIWVKGSSPSSVDKNTEAAVEEATALLKEVTEKVENIKNDDSIPTRSNKKTGAKSKKEVREQVQAEATEKLKDISVRHGFISGKWLIFAQREKVDMIWSSLATSLISGPLSTTSAFEAKVATCPKSESANSQHTLCLYMPNVYDQDAITEMMKILLKNHGMTLSGVKSNLYTAIGLDSKHASGIPSTVWKNAALMKDAEMKELKDEYFANIGTEKAKNADKTNSKDDATSSKQKKPVPKKKAREADPFASDDEEDKKQMLTKVNTGAKRPKESEGEDEDDGRPMKKKS</sequence>
<organism evidence="3 4">
    <name type="scientific">Piloderma croceum (strain F 1598)</name>
    <dbReference type="NCBI Taxonomy" id="765440"/>
    <lineage>
        <taxon>Eukaryota</taxon>
        <taxon>Fungi</taxon>
        <taxon>Dikarya</taxon>
        <taxon>Basidiomycota</taxon>
        <taxon>Agaricomycotina</taxon>
        <taxon>Agaricomycetes</taxon>
        <taxon>Agaricomycetidae</taxon>
        <taxon>Atheliales</taxon>
        <taxon>Atheliaceae</taxon>
        <taxon>Piloderma</taxon>
    </lineage>
</organism>
<evidence type="ECO:0000256" key="1">
    <source>
        <dbReference type="ARBA" id="ARBA00010568"/>
    </source>
</evidence>
<reference evidence="4" key="2">
    <citation type="submission" date="2015-01" db="EMBL/GenBank/DDBJ databases">
        <title>Evolutionary Origins and Diversification of the Mycorrhizal Mutualists.</title>
        <authorList>
            <consortium name="DOE Joint Genome Institute"/>
            <consortium name="Mycorrhizal Genomics Consortium"/>
            <person name="Kohler A."/>
            <person name="Kuo A."/>
            <person name="Nagy L.G."/>
            <person name="Floudas D."/>
            <person name="Copeland A."/>
            <person name="Barry K.W."/>
            <person name="Cichocki N."/>
            <person name="Veneault-Fourrey C."/>
            <person name="LaButti K."/>
            <person name="Lindquist E.A."/>
            <person name="Lipzen A."/>
            <person name="Lundell T."/>
            <person name="Morin E."/>
            <person name="Murat C."/>
            <person name="Riley R."/>
            <person name="Ohm R."/>
            <person name="Sun H."/>
            <person name="Tunlid A."/>
            <person name="Henrissat B."/>
            <person name="Grigoriev I.V."/>
            <person name="Hibbett D.S."/>
            <person name="Martin F."/>
        </authorList>
    </citation>
    <scope>NUCLEOTIDE SEQUENCE [LARGE SCALE GENOMIC DNA]</scope>
    <source>
        <strain evidence="4">F 1598</strain>
    </source>
</reference>